<comment type="caution">
    <text evidence="1">The sequence shown here is derived from an EMBL/GenBank/DDBJ whole genome shotgun (WGS) entry which is preliminary data.</text>
</comment>
<dbReference type="Gene3D" id="1.10.10.410">
    <property type="match status" value="1"/>
</dbReference>
<dbReference type="PANTHER" id="PTHR28055">
    <property type="entry name" value="ALTERED INHERITANCE OF MITOCHONDRIA PROTEIN 41, MITOCHONDRIAL"/>
    <property type="match status" value="1"/>
</dbReference>
<evidence type="ECO:0000313" key="1">
    <source>
        <dbReference type="EMBL" id="OGZ98436.1"/>
    </source>
</evidence>
<evidence type="ECO:0000313" key="2">
    <source>
        <dbReference type="Proteomes" id="UP000179023"/>
    </source>
</evidence>
<dbReference type="AlphaFoldDB" id="A0A1G2KG49"/>
<name>A0A1G2KG49_9BACT</name>
<organism evidence="1 2">
    <name type="scientific">Candidatus Sungbacteria bacterium RIFCSPHIGHO2_02_FULL_47_11</name>
    <dbReference type="NCBI Taxonomy" id="1802270"/>
    <lineage>
        <taxon>Bacteria</taxon>
        <taxon>Candidatus Sungiibacteriota</taxon>
    </lineage>
</organism>
<gene>
    <name evidence="1" type="ORF">A3C07_04415</name>
</gene>
<dbReference type="PANTHER" id="PTHR28055:SF1">
    <property type="entry name" value="ALTERED INHERITANCE OF MITOCHONDRIA PROTEIN 41, MITOCHONDRIAL"/>
    <property type="match status" value="1"/>
</dbReference>
<dbReference type="EMBL" id="MHQI01000065">
    <property type="protein sequence ID" value="OGZ98436.1"/>
    <property type="molecule type" value="Genomic_DNA"/>
</dbReference>
<protein>
    <recommendedName>
        <fullName evidence="3">Glutamyl-tRNA amidotransferase</fullName>
    </recommendedName>
</protein>
<dbReference type="InterPro" id="IPR019004">
    <property type="entry name" value="YqeY/Aim41"/>
</dbReference>
<dbReference type="InterPro" id="IPR042184">
    <property type="entry name" value="YqeY/Aim41_N"/>
</dbReference>
<dbReference type="Pfam" id="PF09424">
    <property type="entry name" value="YqeY"/>
    <property type="match status" value="1"/>
</dbReference>
<dbReference type="Proteomes" id="UP000179023">
    <property type="component" value="Unassembled WGS sequence"/>
</dbReference>
<accession>A0A1G2KG49</accession>
<dbReference type="InterPro" id="IPR023168">
    <property type="entry name" value="GatB_Yqey_C_2"/>
</dbReference>
<sequence length="150" mass="16610">MHEKIKNDLKEAMRAKDELRLSVLRMLSSAIHNREIEKKTKTGNAALTEEEVIAVVRSEIKKRRDAAEGFTKGGRNDAAGKELAELKILEAYLPAELSDEEVEKAVKEVIACMGEITTKEFGKVMGETMKRLKGQAGGDRVSNAVKRGLQ</sequence>
<reference evidence="1 2" key="1">
    <citation type="journal article" date="2016" name="Nat. Commun.">
        <title>Thousands of microbial genomes shed light on interconnected biogeochemical processes in an aquifer system.</title>
        <authorList>
            <person name="Anantharaman K."/>
            <person name="Brown C.T."/>
            <person name="Hug L.A."/>
            <person name="Sharon I."/>
            <person name="Castelle C.J."/>
            <person name="Probst A.J."/>
            <person name="Thomas B.C."/>
            <person name="Singh A."/>
            <person name="Wilkins M.J."/>
            <person name="Karaoz U."/>
            <person name="Brodie E.L."/>
            <person name="Williams K.H."/>
            <person name="Hubbard S.S."/>
            <person name="Banfield J.F."/>
        </authorList>
    </citation>
    <scope>NUCLEOTIDE SEQUENCE [LARGE SCALE GENOMIC DNA]</scope>
</reference>
<dbReference type="SUPFAM" id="SSF89095">
    <property type="entry name" value="GatB/YqeY motif"/>
    <property type="match status" value="1"/>
</dbReference>
<evidence type="ECO:0008006" key="3">
    <source>
        <dbReference type="Google" id="ProtNLM"/>
    </source>
</evidence>
<dbReference type="STRING" id="1802270.A3C07_04415"/>
<proteinExistence type="predicted"/>
<dbReference type="Gene3D" id="1.10.1510.10">
    <property type="entry name" value="Uncharacterised protein YqeY/AIM41 PF09424, N-terminal domain"/>
    <property type="match status" value="1"/>
</dbReference>
<dbReference type="InterPro" id="IPR003789">
    <property type="entry name" value="Asn/Gln_tRNA_amidoTrase-B-like"/>
</dbReference>
<dbReference type="GO" id="GO:0016884">
    <property type="term" value="F:carbon-nitrogen ligase activity, with glutamine as amido-N-donor"/>
    <property type="evidence" value="ECO:0007669"/>
    <property type="project" value="InterPro"/>
</dbReference>